<feature type="region of interest" description="Disordered" evidence="3">
    <location>
        <begin position="1"/>
        <end position="66"/>
    </location>
</feature>
<dbReference type="SUPFAM" id="SSF47370">
    <property type="entry name" value="Bromodomain"/>
    <property type="match status" value="1"/>
</dbReference>
<evidence type="ECO:0000256" key="1">
    <source>
        <dbReference type="ARBA" id="ARBA00023117"/>
    </source>
</evidence>
<evidence type="ECO:0000259" key="4">
    <source>
        <dbReference type="PROSITE" id="PS50014"/>
    </source>
</evidence>
<reference evidence="5 6" key="1">
    <citation type="journal article" date="2024" name="Nat. Commun.">
        <title>Phylogenomics reveals the evolutionary origins of lichenization in chlorophyte algae.</title>
        <authorList>
            <person name="Puginier C."/>
            <person name="Libourel C."/>
            <person name="Otte J."/>
            <person name="Skaloud P."/>
            <person name="Haon M."/>
            <person name="Grisel S."/>
            <person name="Petersen M."/>
            <person name="Berrin J.G."/>
            <person name="Delaux P.M."/>
            <person name="Dal Grande F."/>
            <person name="Keller J."/>
        </authorList>
    </citation>
    <scope>NUCLEOTIDE SEQUENCE [LARGE SCALE GENOMIC DNA]</scope>
    <source>
        <strain evidence="5 6">SAG 245.80</strain>
    </source>
</reference>
<proteinExistence type="predicted"/>
<keyword evidence="1 2" id="KW-0103">Bromodomain</keyword>
<dbReference type="SMART" id="SM00297">
    <property type="entry name" value="BROMO"/>
    <property type="match status" value="1"/>
</dbReference>
<dbReference type="Proteomes" id="UP001445335">
    <property type="component" value="Unassembled WGS sequence"/>
</dbReference>
<dbReference type="PRINTS" id="PR00503">
    <property type="entry name" value="BROMODOMAIN"/>
</dbReference>
<dbReference type="PROSITE" id="PS50014">
    <property type="entry name" value="BROMODOMAIN_2"/>
    <property type="match status" value="1"/>
</dbReference>
<name>A0AAW1SK70_9CHLO</name>
<feature type="region of interest" description="Disordered" evidence="3">
    <location>
        <begin position="386"/>
        <end position="414"/>
    </location>
</feature>
<protein>
    <recommendedName>
        <fullName evidence="4">Bromo domain-containing protein</fullName>
    </recommendedName>
</protein>
<gene>
    <name evidence="5" type="ORF">WJX81_005888</name>
</gene>
<accession>A0AAW1SK70</accession>
<feature type="compositionally biased region" description="Low complexity" evidence="3">
    <location>
        <begin position="405"/>
        <end position="414"/>
    </location>
</feature>
<dbReference type="EMBL" id="JALJOU010000002">
    <property type="protein sequence ID" value="KAK9845917.1"/>
    <property type="molecule type" value="Genomic_DNA"/>
</dbReference>
<evidence type="ECO:0000313" key="6">
    <source>
        <dbReference type="Proteomes" id="UP001445335"/>
    </source>
</evidence>
<dbReference type="Gene3D" id="1.20.920.10">
    <property type="entry name" value="Bromodomain-like"/>
    <property type="match status" value="1"/>
</dbReference>
<evidence type="ECO:0000313" key="5">
    <source>
        <dbReference type="EMBL" id="KAK9845917.1"/>
    </source>
</evidence>
<keyword evidence="6" id="KW-1185">Reference proteome</keyword>
<dbReference type="PANTHER" id="PTHR45926">
    <property type="entry name" value="OSJNBA0053K19.4 PROTEIN"/>
    <property type="match status" value="1"/>
</dbReference>
<feature type="domain" description="Bromo" evidence="4">
    <location>
        <begin position="143"/>
        <end position="213"/>
    </location>
</feature>
<dbReference type="InterPro" id="IPR001487">
    <property type="entry name" value="Bromodomain"/>
</dbReference>
<sequence length="414" mass="43636">MADAAPVAAGSGGGPGDGADATSGGLDAADRGGVEGNDAGDGTGGGGVADPAAEERRAARRKRHRAELDAARRWDLRARLADVSADVELLTLEVARLQQAGAAAAPKPREMSESERARLAEMHARRLIDLVPKHCLAVLKGVQSHPFAWPFNTPVDVSKFPDYPTIVTRPMDFKTVAERAEARQYADPAAMQADVRQVFRNCELYNPPGSDIRFLAQGLEDRFEERWAQQVALRLAEAEAAACTEEEAMRHRIAEAEQRKAAEATAEAAARLARHFEGVEARLQDAKALAAACCEPPLTPAEKGALAAALDALPPEQFEWAMGLVLARHPGFAPPPGAPGDLSFELGGLGTVSLRQLQHFVAACARPGGPPAIWPGLPVGAGIKAQRGLQKRPQAASDDTHAEAEAVGAEAQGA</sequence>
<dbReference type="AlphaFoldDB" id="A0AAW1SK70"/>
<evidence type="ECO:0000256" key="3">
    <source>
        <dbReference type="SAM" id="MobiDB-lite"/>
    </source>
</evidence>
<evidence type="ECO:0000256" key="2">
    <source>
        <dbReference type="PROSITE-ProRule" id="PRU00035"/>
    </source>
</evidence>
<organism evidence="5 6">
    <name type="scientific">Elliptochloris bilobata</name>
    <dbReference type="NCBI Taxonomy" id="381761"/>
    <lineage>
        <taxon>Eukaryota</taxon>
        <taxon>Viridiplantae</taxon>
        <taxon>Chlorophyta</taxon>
        <taxon>core chlorophytes</taxon>
        <taxon>Trebouxiophyceae</taxon>
        <taxon>Trebouxiophyceae incertae sedis</taxon>
        <taxon>Elliptochloris clade</taxon>
        <taxon>Elliptochloris</taxon>
    </lineage>
</organism>
<comment type="caution">
    <text evidence="5">The sequence shown here is derived from an EMBL/GenBank/DDBJ whole genome shotgun (WGS) entry which is preliminary data.</text>
</comment>
<dbReference type="InterPro" id="IPR036427">
    <property type="entry name" value="Bromodomain-like_sf"/>
</dbReference>
<feature type="compositionally biased region" description="Gly residues" evidence="3">
    <location>
        <begin position="39"/>
        <end position="48"/>
    </location>
</feature>
<dbReference type="Pfam" id="PF00439">
    <property type="entry name" value="Bromodomain"/>
    <property type="match status" value="1"/>
</dbReference>